<feature type="compositionally biased region" description="Basic and acidic residues" evidence="1">
    <location>
        <begin position="112"/>
        <end position="124"/>
    </location>
</feature>
<gene>
    <name evidence="2" type="ORF">LCGC14_1891510</name>
</gene>
<dbReference type="AlphaFoldDB" id="A0A0F9ID93"/>
<protein>
    <submittedName>
        <fullName evidence="2">Uncharacterized protein</fullName>
    </submittedName>
</protein>
<evidence type="ECO:0000313" key="2">
    <source>
        <dbReference type="EMBL" id="KKL91755.1"/>
    </source>
</evidence>
<organism evidence="2">
    <name type="scientific">marine sediment metagenome</name>
    <dbReference type="NCBI Taxonomy" id="412755"/>
    <lineage>
        <taxon>unclassified sequences</taxon>
        <taxon>metagenomes</taxon>
        <taxon>ecological metagenomes</taxon>
    </lineage>
</organism>
<sequence>MRRFLPRMVAPLALAASVLFPASMLSALEIEGPTTPIEPGEYVQLFVRGLDSADVPNARVVHWPRQRVQVVPAQTWGGGPFIWFGARLPGEYFLAVISGDDYAEAIIQVGEGKPDPDPKPDPKPNPDPQPLPPLADLVVTIVEERDDAATMGFEGAQLANHLTEVNVYLATIGVRREVIDDDQPGAAQYVAFLDAAGIKSRPAWIVRSPKTKKVYAVRAFGKLGSETIQNLKSAGIK</sequence>
<feature type="region of interest" description="Disordered" evidence="1">
    <location>
        <begin position="110"/>
        <end position="133"/>
    </location>
</feature>
<accession>A0A0F9ID93</accession>
<name>A0A0F9ID93_9ZZZZ</name>
<dbReference type="EMBL" id="LAZR01019651">
    <property type="protein sequence ID" value="KKL91755.1"/>
    <property type="molecule type" value="Genomic_DNA"/>
</dbReference>
<comment type="caution">
    <text evidence="2">The sequence shown here is derived from an EMBL/GenBank/DDBJ whole genome shotgun (WGS) entry which is preliminary data.</text>
</comment>
<reference evidence="2" key="1">
    <citation type="journal article" date="2015" name="Nature">
        <title>Complex archaea that bridge the gap between prokaryotes and eukaryotes.</title>
        <authorList>
            <person name="Spang A."/>
            <person name="Saw J.H."/>
            <person name="Jorgensen S.L."/>
            <person name="Zaremba-Niedzwiedzka K."/>
            <person name="Martijn J."/>
            <person name="Lind A.E."/>
            <person name="van Eijk R."/>
            <person name="Schleper C."/>
            <person name="Guy L."/>
            <person name="Ettema T.J."/>
        </authorList>
    </citation>
    <scope>NUCLEOTIDE SEQUENCE</scope>
</reference>
<evidence type="ECO:0000256" key="1">
    <source>
        <dbReference type="SAM" id="MobiDB-lite"/>
    </source>
</evidence>
<proteinExistence type="predicted"/>